<gene>
    <name evidence="1" type="ORF">Drose_04250</name>
</gene>
<proteinExistence type="predicted"/>
<dbReference type="RefSeq" id="WP_260726858.1">
    <property type="nucleotide sequence ID" value="NZ_BAAABS010000070.1"/>
</dbReference>
<dbReference type="Proteomes" id="UP001058271">
    <property type="component" value="Chromosome"/>
</dbReference>
<dbReference type="Pfam" id="PF05133">
    <property type="entry name" value="SPP1_portal"/>
    <property type="match status" value="1"/>
</dbReference>
<dbReference type="EMBL" id="CP073721">
    <property type="protein sequence ID" value="UWZ37501.1"/>
    <property type="molecule type" value="Genomic_DNA"/>
</dbReference>
<reference evidence="1" key="1">
    <citation type="submission" date="2021-04" db="EMBL/GenBank/DDBJ databases">
        <title>Biosynthetic gene clusters of Dactylosporangioum roseum.</title>
        <authorList>
            <person name="Hartkoorn R.C."/>
            <person name="Beaudoing E."/>
            <person name="Hot D."/>
            <person name="Moureu S."/>
        </authorList>
    </citation>
    <scope>NUCLEOTIDE SEQUENCE</scope>
    <source>
        <strain evidence="1">NRRL B-16295</strain>
    </source>
</reference>
<evidence type="ECO:0000313" key="2">
    <source>
        <dbReference type="Proteomes" id="UP001058271"/>
    </source>
</evidence>
<protein>
    <submittedName>
        <fullName evidence="1">Phage portal protein</fullName>
    </submittedName>
</protein>
<sequence>MALPTDEQEWVTYLSQVHDHELRELKALNDEYELRSPRMYMHPEIFREIGDRLQQVVIAWPMLVVDSLEERLDVEGFRLPDDDTADDDLWRVWQENNLDEASQLAHLDALVMKRAYVVVGTNEDDPDTPLVTCESPLEVYADIDPRNRNVRAALRRYQSAGSYARETEYLATLYLPDKTIHYERSGPSGQYDEVDRDQHNLGVAPVTPLVNRSRLADWCGRSELAPILPLAHAANKIATDMMVGAEFVALPLRGIFGIGPADLEDEGGHRMTALQAILGRLLTIPGDDQTGGQAREFEFTSADLTNFHDTLNQLARLAASIAGLPAHYVGLNTENPPSADAIRSSEIRLIKRAERKQRPFGGTWERTNRIVRRFQTGEWDPALRRLETIWRDPSTPTVAQKADAAVKLYNLPAPIVPLEMTREKLGFTSAERARMRQEDALAAAQQAAMFEAQTAAEQMGTAGGDANQPAA</sequence>
<evidence type="ECO:0000313" key="1">
    <source>
        <dbReference type="EMBL" id="UWZ37501.1"/>
    </source>
</evidence>
<keyword evidence="2" id="KW-1185">Reference proteome</keyword>
<dbReference type="InterPro" id="IPR021145">
    <property type="entry name" value="Portal_protein_SPP1_Gp6-like"/>
</dbReference>
<name>A0ABY5Z7D9_9ACTN</name>
<accession>A0ABY5Z7D9</accession>
<organism evidence="1 2">
    <name type="scientific">Dactylosporangium roseum</name>
    <dbReference type="NCBI Taxonomy" id="47989"/>
    <lineage>
        <taxon>Bacteria</taxon>
        <taxon>Bacillati</taxon>
        <taxon>Actinomycetota</taxon>
        <taxon>Actinomycetes</taxon>
        <taxon>Micromonosporales</taxon>
        <taxon>Micromonosporaceae</taxon>
        <taxon>Dactylosporangium</taxon>
    </lineage>
</organism>